<protein>
    <submittedName>
        <fullName evidence="2">Uncharacterized protein</fullName>
    </submittedName>
</protein>
<feature type="region of interest" description="Disordered" evidence="1">
    <location>
        <begin position="1"/>
        <end position="22"/>
    </location>
</feature>
<name>A0A6A4R0S1_LUPAL</name>
<comment type="caution">
    <text evidence="2">The sequence shown here is derived from an EMBL/GenBank/DDBJ whole genome shotgun (WGS) entry which is preliminary data.</text>
</comment>
<feature type="compositionally biased region" description="Basic and acidic residues" evidence="1">
    <location>
        <begin position="1"/>
        <end position="10"/>
    </location>
</feature>
<dbReference type="EMBL" id="WOCE01000002">
    <property type="protein sequence ID" value="KAE9619641.1"/>
    <property type="molecule type" value="Genomic_DNA"/>
</dbReference>
<organism evidence="2 3">
    <name type="scientific">Lupinus albus</name>
    <name type="common">White lupine</name>
    <name type="synonym">Lupinus termis</name>
    <dbReference type="NCBI Taxonomy" id="3870"/>
    <lineage>
        <taxon>Eukaryota</taxon>
        <taxon>Viridiplantae</taxon>
        <taxon>Streptophyta</taxon>
        <taxon>Embryophyta</taxon>
        <taxon>Tracheophyta</taxon>
        <taxon>Spermatophyta</taxon>
        <taxon>Magnoliopsida</taxon>
        <taxon>eudicotyledons</taxon>
        <taxon>Gunneridae</taxon>
        <taxon>Pentapetalae</taxon>
        <taxon>rosids</taxon>
        <taxon>fabids</taxon>
        <taxon>Fabales</taxon>
        <taxon>Fabaceae</taxon>
        <taxon>Papilionoideae</taxon>
        <taxon>50 kb inversion clade</taxon>
        <taxon>genistoids sensu lato</taxon>
        <taxon>core genistoids</taxon>
        <taxon>Genisteae</taxon>
        <taxon>Lupinus</taxon>
    </lineage>
</organism>
<evidence type="ECO:0000256" key="1">
    <source>
        <dbReference type="SAM" id="MobiDB-lite"/>
    </source>
</evidence>
<keyword evidence="3" id="KW-1185">Reference proteome</keyword>
<evidence type="ECO:0000313" key="2">
    <source>
        <dbReference type="EMBL" id="KAE9619641.1"/>
    </source>
</evidence>
<dbReference type="AlphaFoldDB" id="A0A6A4R0S1"/>
<sequence length="91" mass="10572">MSCLIGERKQQQSSLNSSRRKKNKKNIIFCRCLLLSSDSVFISDLIDFCPFTHENTNANVDRHMHIVYAHTWILNSFLFITFKPDCGYGKV</sequence>
<reference evidence="3" key="1">
    <citation type="journal article" date="2020" name="Nat. Commun.">
        <title>Genome sequence of the cluster root forming white lupin.</title>
        <authorList>
            <person name="Hufnagel B."/>
            <person name="Marques A."/>
            <person name="Soriano A."/>
            <person name="Marques L."/>
            <person name="Divol F."/>
            <person name="Doumas P."/>
            <person name="Sallet E."/>
            <person name="Mancinotti D."/>
            <person name="Carrere S."/>
            <person name="Marande W."/>
            <person name="Arribat S."/>
            <person name="Keller J."/>
            <person name="Huneau C."/>
            <person name="Blein T."/>
            <person name="Aime D."/>
            <person name="Laguerre M."/>
            <person name="Taylor J."/>
            <person name="Schubert V."/>
            <person name="Nelson M."/>
            <person name="Geu-Flores F."/>
            <person name="Crespi M."/>
            <person name="Gallardo-Guerrero K."/>
            <person name="Delaux P.-M."/>
            <person name="Salse J."/>
            <person name="Berges H."/>
            <person name="Guyot R."/>
            <person name="Gouzy J."/>
            <person name="Peret B."/>
        </authorList>
    </citation>
    <scope>NUCLEOTIDE SEQUENCE [LARGE SCALE GENOMIC DNA]</scope>
    <source>
        <strain evidence="3">cv. Amiga</strain>
    </source>
</reference>
<accession>A0A6A4R0S1</accession>
<gene>
    <name evidence="2" type="ORF">Lalb_Chr02g0155401</name>
</gene>
<evidence type="ECO:0000313" key="3">
    <source>
        <dbReference type="Proteomes" id="UP000447434"/>
    </source>
</evidence>
<proteinExistence type="predicted"/>
<dbReference type="Proteomes" id="UP000447434">
    <property type="component" value="Chromosome 2"/>
</dbReference>